<sequence>MIRLLTSLSALALALLSFSCSEETPIVKATEEKIMIIGNSNEPAALDPQVVTGVLENNIIRALFEGHCVEDPKSDSDSQPGVAESWEANEDYTRWTFHLRKDAKWSDGKALTSEDFRFAHERILRPNFGAKYATMLYFLKNAKEYNENQLGYILCGLDENFPTSWNELKQINFRGDKNISVDSSANTGFASLSQADQQNWIAHHGLDNLKVEALQAIQKSPELVSWPEAIPAETRLLVIQRLLDHHTAGSPDLWNRAQVGVQTPDEHTVVYQLASTTPFLPHLTKHYTWFPVPKHTILAHGEIDQQHTRWTSPSSIVSNGPFKLTEWEFNHYIKTEKNPHYWDFDAVKLNGIEFHPITNPYTEARMFYNDQLHMTYTLPPEMIEYSREKYPDSLRQEPYLGVNFMRCNVTRNALKDKRVRQALAMSIDQQAIIEHLLKGGQLPATGLTPPLSGYPTLDVVKFNPDKARKLMTAAGFENPRDFPTINILTTDRDTSKRLSEAFQDMWKKHLGIDVTIAQREWKTYLDRVNRLDYDLVVGGWIGDYPDPTTFLDLWKKSNGNNNTGWSSKEYEELLKQASISETPEKRFQLLAEAEAVLLEEMPVLPTYWYTTNYLLHPSVKGWHPLLQNSHPYKFVDLETN</sequence>
<evidence type="ECO:0000313" key="7">
    <source>
        <dbReference type="EMBL" id="MBK1790506.1"/>
    </source>
</evidence>
<gene>
    <name evidence="7" type="ORF">JIN82_04965</name>
</gene>
<name>A0A8J7MCG6_9BACT</name>
<dbReference type="Gene3D" id="3.10.105.10">
    <property type="entry name" value="Dipeptide-binding Protein, Domain 3"/>
    <property type="match status" value="1"/>
</dbReference>
<dbReference type="GO" id="GO:0015833">
    <property type="term" value="P:peptide transport"/>
    <property type="evidence" value="ECO:0007669"/>
    <property type="project" value="TreeGrafter"/>
</dbReference>
<dbReference type="Gene3D" id="3.90.76.10">
    <property type="entry name" value="Dipeptide-binding Protein, Domain 1"/>
    <property type="match status" value="2"/>
</dbReference>
<keyword evidence="4 5" id="KW-0732">Signal</keyword>
<reference evidence="7" key="1">
    <citation type="submission" date="2021-01" db="EMBL/GenBank/DDBJ databases">
        <title>Modified the classification status of verrucomicrobia.</title>
        <authorList>
            <person name="Feng X."/>
        </authorList>
    </citation>
    <scope>NUCLEOTIDE SEQUENCE</scope>
    <source>
        <strain evidence="7">_KCTC 22039</strain>
    </source>
</reference>
<comment type="caution">
    <text evidence="7">The sequence shown here is derived from an EMBL/GenBank/DDBJ whole genome shotgun (WGS) entry which is preliminary data.</text>
</comment>
<organism evidence="7 8">
    <name type="scientific">Persicirhabdus sediminis</name>
    <dbReference type="NCBI Taxonomy" id="454144"/>
    <lineage>
        <taxon>Bacteria</taxon>
        <taxon>Pseudomonadati</taxon>
        <taxon>Verrucomicrobiota</taxon>
        <taxon>Verrucomicrobiia</taxon>
        <taxon>Verrucomicrobiales</taxon>
        <taxon>Verrucomicrobiaceae</taxon>
        <taxon>Persicirhabdus</taxon>
    </lineage>
</organism>
<dbReference type="InterPro" id="IPR000914">
    <property type="entry name" value="SBP_5_dom"/>
</dbReference>
<dbReference type="Proteomes" id="UP000624703">
    <property type="component" value="Unassembled WGS sequence"/>
</dbReference>
<dbReference type="PANTHER" id="PTHR30290">
    <property type="entry name" value="PERIPLASMIC BINDING COMPONENT OF ABC TRANSPORTER"/>
    <property type="match status" value="1"/>
</dbReference>
<dbReference type="SUPFAM" id="SSF53850">
    <property type="entry name" value="Periplasmic binding protein-like II"/>
    <property type="match status" value="1"/>
</dbReference>
<evidence type="ECO:0000259" key="6">
    <source>
        <dbReference type="Pfam" id="PF00496"/>
    </source>
</evidence>
<proteinExistence type="inferred from homology"/>
<keyword evidence="8" id="KW-1185">Reference proteome</keyword>
<dbReference type="InterPro" id="IPR030678">
    <property type="entry name" value="Peptide/Ni-bd"/>
</dbReference>
<evidence type="ECO:0000256" key="5">
    <source>
        <dbReference type="SAM" id="SignalP"/>
    </source>
</evidence>
<accession>A0A8J7MCG6</accession>
<dbReference type="Pfam" id="PF00496">
    <property type="entry name" value="SBP_bac_5"/>
    <property type="match status" value="2"/>
</dbReference>
<feature type="domain" description="Solute-binding protein family 5" evidence="6">
    <location>
        <begin position="239"/>
        <end position="562"/>
    </location>
</feature>
<dbReference type="Gene3D" id="3.40.190.10">
    <property type="entry name" value="Periplasmic binding protein-like II"/>
    <property type="match status" value="2"/>
</dbReference>
<evidence type="ECO:0000256" key="4">
    <source>
        <dbReference type="ARBA" id="ARBA00022729"/>
    </source>
</evidence>
<dbReference type="PROSITE" id="PS51257">
    <property type="entry name" value="PROKAR_LIPOPROTEIN"/>
    <property type="match status" value="1"/>
</dbReference>
<dbReference type="PANTHER" id="PTHR30290:SF10">
    <property type="entry name" value="PERIPLASMIC OLIGOPEPTIDE-BINDING PROTEIN-RELATED"/>
    <property type="match status" value="1"/>
</dbReference>
<evidence type="ECO:0000256" key="1">
    <source>
        <dbReference type="ARBA" id="ARBA00004196"/>
    </source>
</evidence>
<dbReference type="CDD" id="cd08504">
    <property type="entry name" value="PBP2_OppA"/>
    <property type="match status" value="1"/>
</dbReference>
<comment type="subcellular location">
    <subcellularLocation>
        <location evidence="1">Cell envelope</location>
    </subcellularLocation>
</comment>
<evidence type="ECO:0000256" key="3">
    <source>
        <dbReference type="ARBA" id="ARBA00022448"/>
    </source>
</evidence>
<dbReference type="GO" id="GO:0043190">
    <property type="term" value="C:ATP-binding cassette (ABC) transporter complex"/>
    <property type="evidence" value="ECO:0007669"/>
    <property type="project" value="InterPro"/>
</dbReference>
<feature type="chain" id="PRO_5035287985" evidence="5">
    <location>
        <begin position="23"/>
        <end position="640"/>
    </location>
</feature>
<dbReference type="FunFam" id="3.10.105.10:FF:000001">
    <property type="entry name" value="Oligopeptide ABC transporter, oligopeptide-binding protein"/>
    <property type="match status" value="1"/>
</dbReference>
<dbReference type="AlphaFoldDB" id="A0A8J7MCG6"/>
<comment type="similarity">
    <text evidence="2">Belongs to the bacterial solute-binding protein 5 family.</text>
</comment>
<evidence type="ECO:0000256" key="2">
    <source>
        <dbReference type="ARBA" id="ARBA00005695"/>
    </source>
</evidence>
<protein>
    <submittedName>
        <fullName evidence="7">Peptide ABC transporter substrate-binding protein</fullName>
    </submittedName>
</protein>
<dbReference type="GO" id="GO:0030288">
    <property type="term" value="C:outer membrane-bounded periplasmic space"/>
    <property type="evidence" value="ECO:0007669"/>
    <property type="project" value="UniProtKB-ARBA"/>
</dbReference>
<feature type="signal peptide" evidence="5">
    <location>
        <begin position="1"/>
        <end position="22"/>
    </location>
</feature>
<dbReference type="InterPro" id="IPR039424">
    <property type="entry name" value="SBP_5"/>
</dbReference>
<dbReference type="GO" id="GO:1904680">
    <property type="term" value="F:peptide transmembrane transporter activity"/>
    <property type="evidence" value="ECO:0007669"/>
    <property type="project" value="TreeGrafter"/>
</dbReference>
<dbReference type="EMBL" id="JAENIM010000022">
    <property type="protein sequence ID" value="MBK1790506.1"/>
    <property type="molecule type" value="Genomic_DNA"/>
</dbReference>
<dbReference type="RefSeq" id="WP_200310540.1">
    <property type="nucleotide sequence ID" value="NZ_JAENIM010000022.1"/>
</dbReference>
<feature type="domain" description="Solute-binding protein family 5" evidence="6">
    <location>
        <begin position="79"/>
        <end position="137"/>
    </location>
</feature>
<dbReference type="PIRSF" id="PIRSF002741">
    <property type="entry name" value="MppA"/>
    <property type="match status" value="1"/>
</dbReference>
<evidence type="ECO:0000313" key="8">
    <source>
        <dbReference type="Proteomes" id="UP000624703"/>
    </source>
</evidence>
<keyword evidence="3" id="KW-0813">Transport</keyword>